<dbReference type="RefSeq" id="WP_200353748.1">
    <property type="nucleotide sequence ID" value="NZ_JAENIL010000002.1"/>
</dbReference>
<name>A0A934RW69_9BACT</name>
<dbReference type="EMBL" id="JAENIL010000002">
    <property type="protein sequence ID" value="MBK1875532.1"/>
    <property type="molecule type" value="Genomic_DNA"/>
</dbReference>
<reference evidence="2" key="1">
    <citation type="submission" date="2021-01" db="EMBL/GenBank/DDBJ databases">
        <title>Modified the classification status of verrucomicrobia.</title>
        <authorList>
            <person name="Feng X."/>
        </authorList>
    </citation>
    <scope>NUCLEOTIDE SEQUENCE</scope>
    <source>
        <strain evidence="2">KCTC 13126</strain>
    </source>
</reference>
<accession>A0A934RW69</accession>
<protein>
    <submittedName>
        <fullName evidence="2">Uncharacterized protein</fullName>
    </submittedName>
</protein>
<evidence type="ECO:0000313" key="2">
    <source>
        <dbReference type="EMBL" id="MBK1875532.1"/>
    </source>
</evidence>
<comment type="caution">
    <text evidence="2">The sequence shown here is derived from an EMBL/GenBank/DDBJ whole genome shotgun (WGS) entry which is preliminary data.</text>
</comment>
<dbReference type="AlphaFoldDB" id="A0A934RW69"/>
<keyword evidence="1" id="KW-0472">Membrane</keyword>
<dbReference type="Proteomes" id="UP000617628">
    <property type="component" value="Unassembled WGS sequence"/>
</dbReference>
<feature type="transmembrane region" description="Helical" evidence="1">
    <location>
        <begin position="61"/>
        <end position="79"/>
    </location>
</feature>
<keyword evidence="3" id="KW-1185">Reference proteome</keyword>
<organism evidence="2 3">
    <name type="scientific">Pelagicoccus mobilis</name>
    <dbReference type="NCBI Taxonomy" id="415221"/>
    <lineage>
        <taxon>Bacteria</taxon>
        <taxon>Pseudomonadati</taxon>
        <taxon>Verrucomicrobiota</taxon>
        <taxon>Opitutia</taxon>
        <taxon>Puniceicoccales</taxon>
        <taxon>Pelagicoccaceae</taxon>
        <taxon>Pelagicoccus</taxon>
    </lineage>
</organism>
<proteinExistence type="predicted"/>
<sequence>MKAIVIRTAATGALLLGFLLWMYGGARAGFYQTFYRVRHFDEILEIEHFEEVEALLPGIETLGAGVAAFFFLSLWGNLLERRSAA</sequence>
<evidence type="ECO:0000313" key="3">
    <source>
        <dbReference type="Proteomes" id="UP000617628"/>
    </source>
</evidence>
<keyword evidence="1" id="KW-0812">Transmembrane</keyword>
<gene>
    <name evidence="2" type="ORF">JIN87_01565</name>
</gene>
<evidence type="ECO:0000256" key="1">
    <source>
        <dbReference type="SAM" id="Phobius"/>
    </source>
</evidence>
<keyword evidence="1" id="KW-1133">Transmembrane helix</keyword>